<keyword evidence="3" id="KW-0813">Transport</keyword>
<reference evidence="11 12" key="1">
    <citation type="submission" date="2016-06" db="EMBL/GenBank/DDBJ databases">
        <authorList>
            <person name="Sutton G."/>
            <person name="Brinkac L."/>
            <person name="Sanka R."/>
            <person name="Adams M."/>
            <person name="Lau E."/>
            <person name="Garcia-Basteiro A."/>
            <person name="Lopez-Varela E."/>
            <person name="Palencia S."/>
        </authorList>
    </citation>
    <scope>NUCLEOTIDE SEQUENCE [LARGE SCALE GENOMIC DNA]</scope>
    <source>
        <strain evidence="11 12">1164983.0</strain>
    </source>
</reference>
<feature type="transmembrane region" description="Helical" evidence="9">
    <location>
        <begin position="112"/>
        <end position="135"/>
    </location>
</feature>
<keyword evidence="7 9" id="KW-1133">Transmembrane helix</keyword>
<dbReference type="RefSeq" id="WP_065056308.1">
    <property type="nucleotide sequence ID" value="NZ_LZKW01000392.1"/>
</dbReference>
<dbReference type="CDD" id="cd03225">
    <property type="entry name" value="ABC_cobalt_CbiO_domain1"/>
    <property type="match status" value="2"/>
</dbReference>
<evidence type="ECO:0000313" key="11">
    <source>
        <dbReference type="EMBL" id="OBJ60906.1"/>
    </source>
</evidence>
<feature type="domain" description="ABC transporter" evidence="10">
    <location>
        <begin position="460"/>
        <end position="690"/>
    </location>
</feature>
<dbReference type="InterPro" id="IPR003339">
    <property type="entry name" value="ABC/ECF_trnsptr_transmembrane"/>
</dbReference>
<organism evidence="11 12">
    <name type="scientific">Mycobacterium colombiense</name>
    <dbReference type="NCBI Taxonomy" id="339268"/>
    <lineage>
        <taxon>Bacteria</taxon>
        <taxon>Bacillati</taxon>
        <taxon>Actinomycetota</taxon>
        <taxon>Actinomycetes</taxon>
        <taxon>Mycobacteriales</taxon>
        <taxon>Mycobacteriaceae</taxon>
        <taxon>Mycobacterium</taxon>
        <taxon>Mycobacterium avium complex (MAC)</taxon>
    </lineage>
</organism>
<accession>A0A853M0R1</accession>
<feature type="transmembrane region" description="Helical" evidence="9">
    <location>
        <begin position="67"/>
        <end position="100"/>
    </location>
</feature>
<gene>
    <name evidence="11" type="ORF">A5628_07685</name>
</gene>
<feature type="transmembrane region" description="Helical" evidence="9">
    <location>
        <begin position="180"/>
        <end position="204"/>
    </location>
</feature>
<evidence type="ECO:0000313" key="12">
    <source>
        <dbReference type="Proteomes" id="UP000093894"/>
    </source>
</evidence>
<dbReference type="GO" id="GO:0042626">
    <property type="term" value="F:ATPase-coupled transmembrane transporter activity"/>
    <property type="evidence" value="ECO:0007669"/>
    <property type="project" value="TreeGrafter"/>
</dbReference>
<keyword evidence="6" id="KW-0067">ATP-binding</keyword>
<name>A0A853M0R1_9MYCO</name>
<feature type="transmembrane region" description="Helical" evidence="9">
    <location>
        <begin position="718"/>
        <end position="744"/>
    </location>
</feature>
<dbReference type="Gene3D" id="3.40.50.300">
    <property type="entry name" value="P-loop containing nucleotide triphosphate hydrolases"/>
    <property type="match status" value="2"/>
</dbReference>
<evidence type="ECO:0000256" key="4">
    <source>
        <dbReference type="ARBA" id="ARBA00022692"/>
    </source>
</evidence>
<dbReference type="Pfam" id="PF02361">
    <property type="entry name" value="CbiQ"/>
    <property type="match status" value="1"/>
</dbReference>
<feature type="domain" description="ABC transporter" evidence="10">
    <location>
        <begin position="234"/>
        <end position="456"/>
    </location>
</feature>
<dbReference type="Pfam" id="PF00005">
    <property type="entry name" value="ABC_tran"/>
    <property type="match status" value="2"/>
</dbReference>
<dbReference type="PANTHER" id="PTHR43553">
    <property type="entry name" value="HEAVY METAL TRANSPORTER"/>
    <property type="match status" value="1"/>
</dbReference>
<dbReference type="InterPro" id="IPR003439">
    <property type="entry name" value="ABC_transporter-like_ATP-bd"/>
</dbReference>
<dbReference type="GO" id="GO:0043190">
    <property type="term" value="C:ATP-binding cassette (ABC) transporter complex"/>
    <property type="evidence" value="ECO:0007669"/>
    <property type="project" value="TreeGrafter"/>
</dbReference>
<proteinExistence type="inferred from homology"/>
<sequence>MKAPGAATAKTRAGSLRPGELAQAAVMGALCAAIAIIAVVLPHGGGLGLLGSVPTGLLAYRYRIRVLITATVAAGVIGFLVVGLSGLVAIGLCAYVGGLAGTVKRHRRSTPTVIVVSVGAGLVVGAGMVVALTVLTRFRQLAFHAVSATVDGATTVVSRVPQLRPAAQGFKAFFAEALHYWQWLVLGYAVFAIVGASLVGWWALSRVLERLRGIPDVHKLDPPAGDGPIRPVPVRLDQVRLRYPHADHDALRAVDLDVRTGEHLAVTGANGSGKTTLMLILAGREPTSGTVDRPGAVGLGELGGTAVIMQHPESQVLGTRVADDVVWGLPPGKSTDIPRLLGEVGLAALADRDTGSLSGGELQRLAVAAALAREPALLIADEVTSMVDRQGREKLLAVLSGLTQRHQTALVHITHYNDEAEYADRAIKLGDASVDTDLVQSATAPAPTVTTDLASGAPVLELVHVGHEYAGGTPWAQTALRDVSFAVHQGDGLLIHGGNGSGKSTLAWIMAGLTAPATGACLLDGRPTVDQVGAVALQFQAARLQLMRSRVDLEVASAAGFSSADHARVTAALAAVGLDAGLAKRRIDQLSGGQMRRVVLAGLLARSPRVLILDEPLAGLDAASQRGLVQLLTERRRDTGLTVVVISHDFAGLQELCPRTLHLHDGLLQSATAAAQDDNTVATAPPAKRASGRRRPVVLLRPVPGTSPIHELWAGTKLLVVFGFSLLLTFFPGWVAIGLTGALAVTGIRLARIPRGVLPSVPRWLWIVLVIVGINAAFAGGSPRVHLGTVSLGFGGLLDFLRLTALSVVLLALGALVSWTTNVAQVAPAVATLGRFLRPLRIPVDDWSVALALALRTFPMLIDEFRVLFAARRLRPKRPPQTRWARLRRPAADVIDVVVAVITVTLRRADEMGDAITARGGTGQISAAPSRPKPADWLTLSIVLAVCGAAVAAELALFAAR</sequence>
<feature type="transmembrane region" description="Helical" evidence="9">
    <location>
        <begin position="937"/>
        <end position="960"/>
    </location>
</feature>
<dbReference type="InterPro" id="IPR017871">
    <property type="entry name" value="ABC_transporter-like_CS"/>
</dbReference>
<dbReference type="InterPro" id="IPR003593">
    <property type="entry name" value="AAA+_ATPase"/>
</dbReference>
<dbReference type="Proteomes" id="UP000093894">
    <property type="component" value="Unassembled WGS sequence"/>
</dbReference>
<dbReference type="InterPro" id="IPR027417">
    <property type="entry name" value="P-loop_NTPase"/>
</dbReference>
<keyword evidence="4 9" id="KW-0812">Transmembrane</keyword>
<dbReference type="AlphaFoldDB" id="A0A853M0R1"/>
<dbReference type="InterPro" id="IPR015856">
    <property type="entry name" value="ABC_transpr_CbiO/EcfA_su"/>
</dbReference>
<evidence type="ECO:0000259" key="10">
    <source>
        <dbReference type="PROSITE" id="PS50893"/>
    </source>
</evidence>
<comment type="subcellular location">
    <subcellularLocation>
        <location evidence="1">Membrane</location>
        <topology evidence="1">Multi-pass membrane protein</topology>
    </subcellularLocation>
</comment>
<comment type="similarity">
    <text evidence="2">Belongs to the ABC transporter superfamily.</text>
</comment>
<dbReference type="PROSITE" id="PS50893">
    <property type="entry name" value="ABC_TRANSPORTER_2"/>
    <property type="match status" value="2"/>
</dbReference>
<dbReference type="SUPFAM" id="SSF52540">
    <property type="entry name" value="P-loop containing nucleoside triphosphate hydrolases"/>
    <property type="match status" value="2"/>
</dbReference>
<dbReference type="PANTHER" id="PTHR43553:SF24">
    <property type="entry name" value="ENERGY-COUPLING FACTOR TRANSPORTER ATP-BINDING PROTEIN ECFA1"/>
    <property type="match status" value="1"/>
</dbReference>
<dbReference type="CDD" id="cd16914">
    <property type="entry name" value="EcfT"/>
    <property type="match status" value="1"/>
</dbReference>
<dbReference type="PROSITE" id="PS00211">
    <property type="entry name" value="ABC_TRANSPORTER_1"/>
    <property type="match status" value="2"/>
</dbReference>
<evidence type="ECO:0000256" key="9">
    <source>
        <dbReference type="SAM" id="Phobius"/>
    </source>
</evidence>
<feature type="transmembrane region" description="Helical" evidence="9">
    <location>
        <begin position="764"/>
        <end position="782"/>
    </location>
</feature>
<evidence type="ECO:0000256" key="1">
    <source>
        <dbReference type="ARBA" id="ARBA00004141"/>
    </source>
</evidence>
<keyword evidence="5" id="KW-0547">Nucleotide-binding</keyword>
<dbReference type="GO" id="GO:0005524">
    <property type="term" value="F:ATP binding"/>
    <property type="evidence" value="ECO:0007669"/>
    <property type="project" value="UniProtKB-KW"/>
</dbReference>
<dbReference type="GO" id="GO:0016887">
    <property type="term" value="F:ATP hydrolysis activity"/>
    <property type="evidence" value="ECO:0007669"/>
    <property type="project" value="InterPro"/>
</dbReference>
<evidence type="ECO:0000256" key="2">
    <source>
        <dbReference type="ARBA" id="ARBA00005417"/>
    </source>
</evidence>
<feature type="transmembrane region" description="Helical" evidence="9">
    <location>
        <begin position="803"/>
        <end position="827"/>
    </location>
</feature>
<evidence type="ECO:0000256" key="6">
    <source>
        <dbReference type="ARBA" id="ARBA00022840"/>
    </source>
</evidence>
<feature type="transmembrane region" description="Helical" evidence="9">
    <location>
        <begin position="21"/>
        <end position="41"/>
    </location>
</feature>
<comment type="caution">
    <text evidence="11">The sequence shown here is derived from an EMBL/GenBank/DDBJ whole genome shotgun (WGS) entry which is preliminary data.</text>
</comment>
<protein>
    <submittedName>
        <fullName evidence="11">Cobalt ABC transporter</fullName>
    </submittedName>
</protein>
<dbReference type="SMART" id="SM00382">
    <property type="entry name" value="AAA"/>
    <property type="match status" value="2"/>
</dbReference>
<evidence type="ECO:0000256" key="3">
    <source>
        <dbReference type="ARBA" id="ARBA00022448"/>
    </source>
</evidence>
<evidence type="ECO:0000256" key="7">
    <source>
        <dbReference type="ARBA" id="ARBA00022989"/>
    </source>
</evidence>
<evidence type="ECO:0000256" key="5">
    <source>
        <dbReference type="ARBA" id="ARBA00022741"/>
    </source>
</evidence>
<dbReference type="EMBL" id="LZLG01000066">
    <property type="protein sequence ID" value="OBJ60906.1"/>
    <property type="molecule type" value="Genomic_DNA"/>
</dbReference>
<evidence type="ECO:0000256" key="8">
    <source>
        <dbReference type="ARBA" id="ARBA00023136"/>
    </source>
</evidence>
<dbReference type="InterPro" id="IPR050095">
    <property type="entry name" value="ECF_ABC_transporter_ATP-bd"/>
</dbReference>
<keyword evidence="8 9" id="KW-0472">Membrane</keyword>